<gene>
    <name evidence="1" type="ORF">HNQ36_005324</name>
</gene>
<proteinExistence type="predicted"/>
<sequence>MTFTDLLDNHIISVKLAINESIEAAAKMRWSGTIKFNQFIDGHQRLKNAQQDGRRLNLSRARFSLRREVSKKISASHSNRCLLDFKRTHQRYGTFGMPVIIRKIVVRNVGVLKAFDTPGSPRLIAHFVDA</sequence>
<comment type="caution">
    <text evidence="1">The sequence shown here is derived from an EMBL/GenBank/DDBJ whole genome shotgun (WGS) entry which is preliminary data.</text>
</comment>
<dbReference type="EMBL" id="JACHIJ010000016">
    <property type="protein sequence ID" value="MBB5055313.1"/>
    <property type="molecule type" value="Genomic_DNA"/>
</dbReference>
<name>A0A840N5H2_9BRAD</name>
<accession>A0A840N5H2</accession>
<evidence type="ECO:0000313" key="2">
    <source>
        <dbReference type="Proteomes" id="UP000521227"/>
    </source>
</evidence>
<protein>
    <submittedName>
        <fullName evidence="1">Uncharacterized protein</fullName>
    </submittedName>
</protein>
<reference evidence="1 2" key="1">
    <citation type="submission" date="2020-08" db="EMBL/GenBank/DDBJ databases">
        <title>Genomic Encyclopedia of Type Strains, Phase IV (KMG-IV): sequencing the most valuable type-strain genomes for metagenomic binning, comparative biology and taxonomic classification.</title>
        <authorList>
            <person name="Goeker M."/>
        </authorList>
    </citation>
    <scope>NUCLEOTIDE SEQUENCE [LARGE SCALE GENOMIC DNA]</scope>
    <source>
        <strain evidence="1 2">DSM 17498</strain>
    </source>
</reference>
<dbReference type="Proteomes" id="UP000521227">
    <property type="component" value="Unassembled WGS sequence"/>
</dbReference>
<evidence type="ECO:0000313" key="1">
    <source>
        <dbReference type="EMBL" id="MBB5055313.1"/>
    </source>
</evidence>
<dbReference type="AlphaFoldDB" id="A0A840N5H2"/>
<organism evidence="1 2">
    <name type="scientific">Afipia massiliensis</name>
    <dbReference type="NCBI Taxonomy" id="211460"/>
    <lineage>
        <taxon>Bacteria</taxon>
        <taxon>Pseudomonadati</taxon>
        <taxon>Pseudomonadota</taxon>
        <taxon>Alphaproteobacteria</taxon>
        <taxon>Hyphomicrobiales</taxon>
        <taxon>Nitrobacteraceae</taxon>
        <taxon>Afipia</taxon>
    </lineage>
</organism>